<gene>
    <name evidence="2" type="ORF">FF36_05971</name>
</gene>
<evidence type="ECO:0000313" key="3">
    <source>
        <dbReference type="Proteomes" id="UP000032545"/>
    </source>
</evidence>
<proteinExistence type="predicted"/>
<dbReference type="PROSITE" id="PS51674">
    <property type="entry name" value="4FE4S_WBL"/>
    <property type="match status" value="1"/>
</dbReference>
<evidence type="ECO:0000259" key="1">
    <source>
        <dbReference type="PROSITE" id="PS51674"/>
    </source>
</evidence>
<evidence type="ECO:0000313" key="2">
    <source>
        <dbReference type="EMBL" id="KJE19716.1"/>
    </source>
</evidence>
<dbReference type="Pfam" id="PF02467">
    <property type="entry name" value="Whib"/>
    <property type="match status" value="1"/>
</dbReference>
<comment type="caution">
    <text evidence="2">The sequence shown here is derived from an EMBL/GenBank/DDBJ whole genome shotgun (WGS) entry which is preliminary data.</text>
</comment>
<dbReference type="Proteomes" id="UP000032545">
    <property type="component" value="Unassembled WGS sequence"/>
</dbReference>
<dbReference type="RefSeq" id="WP_052681572.1">
    <property type="nucleotide sequence ID" value="NC_002699.1"/>
</dbReference>
<sequence length="254" mass="26560">MTAPTMPVQAEILAVDPYELLALPSWSVPVLRAVVDGAPRPCADWPALFADAADAEDEAGDEGQDEAAGVLGAVVVGAARRVCAACPVRAECAALAMVPVVEVVDGQPVTVPYAPDGVYGGLTGRERAELAATLPMTELVAGEAVEVAVGRVPVARECAREGCTVVVPPTARQAARERRYCSPQCQGRAGGERKRSRRAASRPVCGREGCSERVPAGRVRYHSAECGRLVARAQARAWRARQAAARRAGGAVSR</sequence>
<name>A0A0D8B6D0_9ACTN</name>
<dbReference type="EMBL" id="JYFN01000087">
    <property type="protein sequence ID" value="KJE19716.1"/>
    <property type="molecule type" value="Genomic_DNA"/>
</dbReference>
<dbReference type="AlphaFoldDB" id="A0A0D8B6D0"/>
<reference evidence="3" key="1">
    <citation type="submission" date="2015-02" db="EMBL/GenBank/DDBJ databases">
        <title>Draft Genome of Frankia sp. CpI1-S.</title>
        <authorList>
            <person name="Oshone R.T."/>
            <person name="Ngom M."/>
            <person name="Ghodhbane-Gtari F."/>
            <person name="Gtari M."/>
            <person name="Morris K."/>
            <person name="Thomas K."/>
            <person name="Sen A."/>
            <person name="Tisa L.S."/>
        </authorList>
    </citation>
    <scope>NUCLEOTIDE SEQUENCE [LARGE SCALE GENOMIC DNA]</scope>
    <source>
        <strain evidence="3">CpI1-S</strain>
    </source>
</reference>
<dbReference type="InterPro" id="IPR034768">
    <property type="entry name" value="4FE4S_WBL"/>
</dbReference>
<feature type="domain" description="4Fe-4S Wbl-type" evidence="1">
    <location>
        <begin position="41"/>
        <end position="129"/>
    </location>
</feature>
<accession>A0A0D8B6D0</accession>
<dbReference type="PATRIC" id="fig|1502723.3.peg.6774"/>
<protein>
    <recommendedName>
        <fullName evidence="1">4Fe-4S Wbl-type domain-containing protein</fullName>
    </recommendedName>
</protein>
<keyword evidence="3" id="KW-1185">Reference proteome</keyword>
<organism evidence="2 3">
    <name type="scientific">Frankia torreyi</name>
    <dbReference type="NCBI Taxonomy" id="1856"/>
    <lineage>
        <taxon>Bacteria</taxon>
        <taxon>Bacillati</taxon>
        <taxon>Actinomycetota</taxon>
        <taxon>Actinomycetes</taxon>
        <taxon>Frankiales</taxon>
        <taxon>Frankiaceae</taxon>
        <taxon>Frankia</taxon>
    </lineage>
</organism>
<reference evidence="2 3" key="2">
    <citation type="journal article" date="2016" name="Genome Announc.">
        <title>Permanent Draft Genome Sequences for Two Variants of Frankia sp. Strain CpI1, the First Frankia Strain Isolated from Root Nodules of Comptonia peregrina.</title>
        <authorList>
            <person name="Oshone R."/>
            <person name="Hurst S.G.IV."/>
            <person name="Abebe-Akele F."/>
            <person name="Simpson S."/>
            <person name="Morris K."/>
            <person name="Thomas W.K."/>
            <person name="Tisa L.S."/>
        </authorList>
    </citation>
    <scope>NUCLEOTIDE SEQUENCE [LARGE SCALE GENOMIC DNA]</scope>
    <source>
        <strain evidence="3">CpI1-S</strain>
    </source>
</reference>